<dbReference type="InterPro" id="IPR046357">
    <property type="entry name" value="PPIase_dom_sf"/>
</dbReference>
<dbReference type="EMBL" id="JADIME010000071">
    <property type="protein sequence ID" value="MBO8465647.1"/>
    <property type="molecule type" value="Genomic_DNA"/>
</dbReference>
<dbReference type="InterPro" id="IPR000297">
    <property type="entry name" value="PPIase_PpiC"/>
</dbReference>
<feature type="domain" description="PpiC" evidence="4">
    <location>
        <begin position="174"/>
        <end position="273"/>
    </location>
</feature>
<gene>
    <name evidence="5" type="ORF">IAB93_06600</name>
</gene>
<dbReference type="InterPro" id="IPR027304">
    <property type="entry name" value="Trigger_fact/SurA_dom_sf"/>
</dbReference>
<evidence type="ECO:0000256" key="3">
    <source>
        <dbReference type="SAM" id="SignalP"/>
    </source>
</evidence>
<comment type="caution">
    <text evidence="5">The sequence shown here is derived from an EMBL/GenBank/DDBJ whole genome shotgun (WGS) entry which is preliminary data.</text>
</comment>
<dbReference type="PROSITE" id="PS50198">
    <property type="entry name" value="PPIC_PPIASE_2"/>
    <property type="match status" value="2"/>
</dbReference>
<dbReference type="Gene3D" id="3.10.50.40">
    <property type="match status" value="2"/>
</dbReference>
<keyword evidence="2 5" id="KW-0413">Isomerase</keyword>
<feature type="chain" id="PRO_5038343765" evidence="3">
    <location>
        <begin position="22"/>
        <end position="452"/>
    </location>
</feature>
<dbReference type="Gene3D" id="1.10.4030.10">
    <property type="entry name" value="Porin chaperone SurA, peptide-binding domain"/>
    <property type="match status" value="1"/>
</dbReference>
<dbReference type="GO" id="GO:0003755">
    <property type="term" value="F:peptidyl-prolyl cis-trans isomerase activity"/>
    <property type="evidence" value="ECO:0007669"/>
    <property type="project" value="UniProtKB-KW"/>
</dbReference>
<dbReference type="AlphaFoldDB" id="A0A9D9N9T2"/>
<keyword evidence="1 3" id="KW-0732">Signal</keyword>
<dbReference type="PANTHER" id="PTHR47637:SF1">
    <property type="entry name" value="CHAPERONE SURA"/>
    <property type="match status" value="1"/>
</dbReference>
<organism evidence="5 6">
    <name type="scientific">Candidatus Merdivivens pullistercoris</name>
    <dbReference type="NCBI Taxonomy" id="2840873"/>
    <lineage>
        <taxon>Bacteria</taxon>
        <taxon>Pseudomonadati</taxon>
        <taxon>Bacteroidota</taxon>
        <taxon>Bacteroidia</taxon>
        <taxon>Bacteroidales</taxon>
        <taxon>Muribaculaceae</taxon>
        <taxon>Muribaculaceae incertae sedis</taxon>
        <taxon>Candidatus Merdivivens</taxon>
    </lineage>
</organism>
<evidence type="ECO:0000256" key="2">
    <source>
        <dbReference type="PROSITE-ProRule" id="PRU00278"/>
    </source>
</evidence>
<dbReference type="Proteomes" id="UP000823597">
    <property type="component" value="Unassembled WGS sequence"/>
</dbReference>
<dbReference type="SUPFAM" id="SSF54534">
    <property type="entry name" value="FKBP-like"/>
    <property type="match status" value="2"/>
</dbReference>
<proteinExistence type="predicted"/>
<dbReference type="PROSITE" id="PS01096">
    <property type="entry name" value="PPIC_PPIASE_1"/>
    <property type="match status" value="1"/>
</dbReference>
<dbReference type="PROSITE" id="PS51257">
    <property type="entry name" value="PROKAR_LIPOPROTEIN"/>
    <property type="match status" value="1"/>
</dbReference>
<keyword evidence="2" id="KW-0697">Rotamase</keyword>
<evidence type="ECO:0000256" key="1">
    <source>
        <dbReference type="ARBA" id="ARBA00022729"/>
    </source>
</evidence>
<dbReference type="PANTHER" id="PTHR47637">
    <property type="entry name" value="CHAPERONE SURA"/>
    <property type="match status" value="1"/>
</dbReference>
<evidence type="ECO:0000313" key="5">
    <source>
        <dbReference type="EMBL" id="MBO8465647.1"/>
    </source>
</evidence>
<evidence type="ECO:0000259" key="4">
    <source>
        <dbReference type="PROSITE" id="PS50198"/>
    </source>
</evidence>
<name>A0A9D9N9T2_9BACT</name>
<feature type="signal peptide" evidence="3">
    <location>
        <begin position="1"/>
        <end position="21"/>
    </location>
</feature>
<reference evidence="5" key="1">
    <citation type="submission" date="2020-10" db="EMBL/GenBank/DDBJ databases">
        <authorList>
            <person name="Gilroy R."/>
        </authorList>
    </citation>
    <scope>NUCLEOTIDE SEQUENCE</scope>
    <source>
        <strain evidence="5">10037</strain>
    </source>
</reference>
<dbReference type="InterPro" id="IPR050280">
    <property type="entry name" value="OMP_Chaperone_SurA"/>
</dbReference>
<reference evidence="5" key="2">
    <citation type="journal article" date="2021" name="PeerJ">
        <title>Extensive microbial diversity within the chicken gut microbiome revealed by metagenomics and culture.</title>
        <authorList>
            <person name="Gilroy R."/>
            <person name="Ravi A."/>
            <person name="Getino M."/>
            <person name="Pursley I."/>
            <person name="Horton D.L."/>
            <person name="Alikhan N.F."/>
            <person name="Baker D."/>
            <person name="Gharbi K."/>
            <person name="Hall N."/>
            <person name="Watson M."/>
            <person name="Adriaenssens E.M."/>
            <person name="Foster-Nyarko E."/>
            <person name="Jarju S."/>
            <person name="Secka A."/>
            <person name="Antonio M."/>
            <person name="Oren A."/>
            <person name="Chaudhuri R.R."/>
            <person name="La Ragione R."/>
            <person name="Hildebrand F."/>
            <person name="Pallen M.J."/>
        </authorList>
    </citation>
    <scope>NUCLEOTIDE SEQUENCE</scope>
    <source>
        <strain evidence="5">10037</strain>
    </source>
</reference>
<accession>A0A9D9N9T2</accession>
<feature type="domain" description="PpiC" evidence="4">
    <location>
        <begin position="276"/>
        <end position="376"/>
    </location>
</feature>
<protein>
    <submittedName>
        <fullName evidence="5">Peptidylprolyl isomerase</fullName>
    </submittedName>
</protein>
<sequence length="452" mass="51388">MKIRFVLLVAALSFACTSAYAQKYEGVVDKIIAVVGNEAILLSELEAEIYGLMANGEPVDRHTRCDVLETVLENKLFLMQARIDSLTYSADMVEMSVNQRVDFMLARLGGQKELEEYFKRPLYKIKDEWRALYKDLSLIEQMRSQIQGDIPQLTPRDVKDFVDSTPEEDLPIVPDQYQISQIVVYPDKENAALATKERLLELRERVMDGESFSTLARLYSQDPESARKGGELGMSPKTIFVPEFSDAAMSLREGQVSQIVETPYGFHLIQMIEKDGDMFNVRHILLRPEYTSDDRNKAYAKLDSIKNEVLSGTLTFEMAAKANSDDIKSRTNGGQMVDETTGSVYFDKDHLNPVDYNALKDLKVGGISEPFQSVSGEEEADVVYKIIRLDNFIPSHTATFEQDYDLLLTRATEKEASKAVDNFIKDKIASTYIVIDPMFRECDFEYDGWFKD</sequence>
<evidence type="ECO:0000313" key="6">
    <source>
        <dbReference type="Proteomes" id="UP000823597"/>
    </source>
</evidence>
<dbReference type="InterPro" id="IPR023058">
    <property type="entry name" value="PPIase_PpiC_CS"/>
</dbReference>
<dbReference type="SUPFAM" id="SSF109998">
    <property type="entry name" value="Triger factor/SurA peptide-binding domain-like"/>
    <property type="match status" value="1"/>
</dbReference>
<dbReference type="Pfam" id="PF00639">
    <property type="entry name" value="Rotamase"/>
    <property type="match status" value="2"/>
</dbReference>